<name>A0A9X0RC69_VIBME</name>
<evidence type="ECO:0000313" key="1">
    <source>
        <dbReference type="EMBL" id="MBC5852190.1"/>
    </source>
</evidence>
<dbReference type="RefSeq" id="WP_187026720.1">
    <property type="nucleotide sequence ID" value="NZ_JACRUP010000011.1"/>
</dbReference>
<reference evidence="1" key="1">
    <citation type="submission" date="2020-08" db="EMBL/GenBank/DDBJ databases">
        <title>Genome Sequencing and Pan-Genome Analysis of Migratory bird Vibrio Strains, Inner Mongolia.</title>
        <authorList>
            <person name="Zheng L."/>
        </authorList>
    </citation>
    <scope>NUCLEOTIDE SEQUENCE</scope>
    <source>
        <strain evidence="1">M13F</strain>
    </source>
</reference>
<sequence>MAEVNSYQMAIDLLCCHLGLTVEEAKQQLGITTQPTVQTPVSDIQQSLLGLSQDK</sequence>
<proteinExistence type="predicted"/>
<dbReference type="Proteomes" id="UP000615796">
    <property type="component" value="Unassembled WGS sequence"/>
</dbReference>
<comment type="caution">
    <text evidence="1">The sequence shown here is derived from an EMBL/GenBank/DDBJ whole genome shotgun (WGS) entry which is preliminary data.</text>
</comment>
<keyword evidence="2" id="KW-1185">Reference proteome</keyword>
<organism evidence="1 2">
    <name type="scientific">Vibrio metschnikovii</name>
    <dbReference type="NCBI Taxonomy" id="28172"/>
    <lineage>
        <taxon>Bacteria</taxon>
        <taxon>Pseudomonadati</taxon>
        <taxon>Pseudomonadota</taxon>
        <taxon>Gammaproteobacteria</taxon>
        <taxon>Vibrionales</taxon>
        <taxon>Vibrionaceae</taxon>
        <taxon>Vibrio</taxon>
    </lineage>
</organism>
<dbReference type="EMBL" id="JACRUP010000011">
    <property type="protein sequence ID" value="MBC5852190.1"/>
    <property type="molecule type" value="Genomic_DNA"/>
</dbReference>
<accession>A0A9X0RC69</accession>
<dbReference type="AlphaFoldDB" id="A0A9X0RC69"/>
<protein>
    <submittedName>
        <fullName evidence="1">Uncharacterized protein</fullName>
    </submittedName>
</protein>
<gene>
    <name evidence="1" type="ORF">H8Q88_14880</name>
</gene>
<evidence type="ECO:0000313" key="2">
    <source>
        <dbReference type="Proteomes" id="UP000615796"/>
    </source>
</evidence>